<feature type="compositionally biased region" description="Low complexity" evidence="1">
    <location>
        <begin position="867"/>
        <end position="878"/>
    </location>
</feature>
<feature type="compositionally biased region" description="Basic and acidic residues" evidence="1">
    <location>
        <begin position="756"/>
        <end position="768"/>
    </location>
</feature>
<sequence length="1102" mass="119189">MATDTQSPARDAATSSTTTTTTTSWRGRGRGRGRGGRGRGGGRGGAAAAAAVAKTTTAPRGRGGLRRGRAKHFTDSRVQAAYERQRDLKATYQAVAHALKPALAELAERSVDDMLANPEAHKQSPEYRRVMDQLKQNLANKFALYGRRLKHDLKLADDLFAADQYLAEQEYENGFNDLDEQFFESQENRLRILNALLDRGLPVDIQDDQYEYVVISDEHLDSDFGTYTCFKDGAFVPYPSRVEGTEMWQRARDAETAAAAPAPSSAPSGRGRGRGRGGIKRRAADQPDGQPTPKKSARLMDDSSLLESPHIAPAPAKGLLASAAVVEDPVEGTPADEDSTPASPEPVNLFNGISSAAYNRAQGKLLTREKSPPLPKNIGEPDEYGLRVYNQRPSLRDKSANSRVLAPHVFHWNDWEIGFRDSVNDSSKGHTRAKRGKYLDKPDSNGMHFDHWCNGYDFSVTKPEDFDQELVRKHGVHPKFGIFLPTSTNEAEPPTPYVMPGKPIVFIANPSGRISHASRSFQVTNNTRRSDDAPLRVKLAASMRRFCKMAEINKEDVSVADYLPTEEELKAKSLGTAVKELKARPSEREETAEAEEEKAATPASPTEDPEALRAAMSVVSYAALMLEAQDASRAPAPKPKPAARYDAIRDIFNDVKPTPAPVQDHTTGLGLSVLAELCNVRPRPNDGERPSTAYPPMSMAAPEPDARGGPGQYPGPARVSAESGMAAPELPPDTAPGQRPPSSMYRPLGPPIAPGSERHSYSSGREHPPAYPNPPSHDYKTHPPPSLHDLGAFPPHPGYPGSDSRDSQPPPGRGYEASYSSRRMSGYMPESSYNRPYWGQSQPPSAPPKASSAQLYPAPPPPPPPQSSRLSFSQSVSAEPLPPLRPPRGRNSLPGEGMLDPGLRPGEQPGSAGSYYNPGHPRPFHMYPAPDQPSSMQLPASERILSALQQGGPGTSSGYMASPPPQPYPPTNPMLSPTFANPPLLSSQLAAQSPPDTPQGPPSSIRRHQSTPSGSSDAGSGKYRKLQPAPVPAHRTWSSKQELKTIPYDHKETGSAAALPQSGPTQIRGWNVNAHKKRGGSKADKLGAAPEASPSQEREESR</sequence>
<name>A0AA39L618_SARSR</name>
<feature type="compositionally biased region" description="Low complexity" evidence="1">
    <location>
        <begin position="256"/>
        <end position="269"/>
    </location>
</feature>
<feature type="compositionally biased region" description="Basic and acidic residues" evidence="1">
    <location>
        <begin position="581"/>
        <end position="591"/>
    </location>
</feature>
<feature type="compositionally biased region" description="Low complexity" evidence="1">
    <location>
        <begin position="46"/>
        <end position="60"/>
    </location>
</feature>
<feature type="compositionally biased region" description="Low complexity" evidence="1">
    <location>
        <begin position="9"/>
        <end position="26"/>
    </location>
</feature>
<feature type="compositionally biased region" description="Basic and acidic residues" evidence="1">
    <location>
        <begin position="1041"/>
        <end position="1053"/>
    </location>
</feature>
<feature type="region of interest" description="Disordered" evidence="1">
    <location>
        <begin position="581"/>
        <end position="610"/>
    </location>
</feature>
<dbReference type="AlphaFoldDB" id="A0AA39L618"/>
<evidence type="ECO:0000313" key="2">
    <source>
        <dbReference type="EMBL" id="KAK0385846.1"/>
    </source>
</evidence>
<dbReference type="EMBL" id="JAPDFR010000006">
    <property type="protein sequence ID" value="KAK0385846.1"/>
    <property type="molecule type" value="Genomic_DNA"/>
</dbReference>
<feature type="compositionally biased region" description="Acidic residues" evidence="1">
    <location>
        <begin position="330"/>
        <end position="339"/>
    </location>
</feature>
<feature type="region of interest" description="Disordered" evidence="1">
    <location>
        <begin position="330"/>
        <end position="350"/>
    </location>
</feature>
<feature type="compositionally biased region" description="Pro residues" evidence="1">
    <location>
        <begin position="857"/>
        <end position="866"/>
    </location>
</feature>
<keyword evidence="3" id="KW-1185">Reference proteome</keyword>
<feature type="region of interest" description="Disordered" evidence="1">
    <location>
        <begin position="1"/>
        <end position="69"/>
    </location>
</feature>
<protein>
    <submittedName>
        <fullName evidence="2">Uncharacterized protein</fullName>
    </submittedName>
</protein>
<evidence type="ECO:0000256" key="1">
    <source>
        <dbReference type="SAM" id="MobiDB-lite"/>
    </source>
</evidence>
<accession>A0AA39L618</accession>
<feature type="compositionally biased region" description="Basic residues" evidence="1">
    <location>
        <begin position="271"/>
        <end position="281"/>
    </location>
</feature>
<feature type="compositionally biased region" description="Basic residues" evidence="1">
    <location>
        <begin position="27"/>
        <end position="37"/>
    </location>
</feature>
<feature type="region of interest" description="Disordered" evidence="1">
    <location>
        <begin position="252"/>
        <end position="298"/>
    </location>
</feature>
<comment type="caution">
    <text evidence="2">The sequence shown here is derived from an EMBL/GenBank/DDBJ whole genome shotgun (WGS) entry which is preliminary data.</text>
</comment>
<reference evidence="2" key="1">
    <citation type="submission" date="2022-10" db="EMBL/GenBank/DDBJ databases">
        <title>Determination and structural analysis of whole genome sequence of Sarocladium strictum F4-1.</title>
        <authorList>
            <person name="Hu L."/>
            <person name="Jiang Y."/>
        </authorList>
    </citation>
    <scope>NUCLEOTIDE SEQUENCE</scope>
    <source>
        <strain evidence="2">F4-1</strain>
    </source>
</reference>
<organism evidence="2 3">
    <name type="scientific">Sarocladium strictum</name>
    <name type="common">Black bundle disease fungus</name>
    <name type="synonym">Acremonium strictum</name>
    <dbReference type="NCBI Taxonomy" id="5046"/>
    <lineage>
        <taxon>Eukaryota</taxon>
        <taxon>Fungi</taxon>
        <taxon>Dikarya</taxon>
        <taxon>Ascomycota</taxon>
        <taxon>Pezizomycotina</taxon>
        <taxon>Sordariomycetes</taxon>
        <taxon>Hypocreomycetidae</taxon>
        <taxon>Hypocreales</taxon>
        <taxon>Sarocladiaceae</taxon>
        <taxon>Sarocladium</taxon>
    </lineage>
</organism>
<dbReference type="Proteomes" id="UP001175261">
    <property type="component" value="Unassembled WGS sequence"/>
</dbReference>
<feature type="compositionally biased region" description="Polar residues" evidence="1">
    <location>
        <begin position="974"/>
        <end position="991"/>
    </location>
</feature>
<feature type="region of interest" description="Disordered" evidence="1">
    <location>
        <begin position="680"/>
        <end position="1102"/>
    </location>
</feature>
<feature type="compositionally biased region" description="Low complexity" evidence="1">
    <location>
        <begin position="840"/>
        <end position="856"/>
    </location>
</feature>
<feature type="compositionally biased region" description="Pro residues" evidence="1">
    <location>
        <begin position="962"/>
        <end position="972"/>
    </location>
</feature>
<evidence type="ECO:0000313" key="3">
    <source>
        <dbReference type="Proteomes" id="UP001175261"/>
    </source>
</evidence>
<gene>
    <name evidence="2" type="ORF">NLU13_7023</name>
</gene>
<proteinExistence type="predicted"/>